<feature type="region of interest" description="Disordered" evidence="6">
    <location>
        <begin position="56"/>
        <end position="154"/>
    </location>
</feature>
<dbReference type="SMART" id="SM00066">
    <property type="entry name" value="GAL4"/>
    <property type="match status" value="1"/>
</dbReference>
<keyword evidence="9" id="KW-1185">Reference proteome</keyword>
<dbReference type="PROSITE" id="PS50048">
    <property type="entry name" value="ZN2_CY6_FUNGAL_2"/>
    <property type="match status" value="1"/>
</dbReference>
<keyword evidence="2" id="KW-0479">Metal-binding</keyword>
<dbReference type="EMBL" id="PYSW02000003">
    <property type="protein sequence ID" value="KAG2392955.1"/>
    <property type="molecule type" value="Genomic_DNA"/>
</dbReference>
<dbReference type="PANTHER" id="PTHR47338:SF5">
    <property type="entry name" value="ZN(II)2CYS6 TRANSCRIPTION FACTOR (EUROFUNG)"/>
    <property type="match status" value="1"/>
</dbReference>
<dbReference type="SUPFAM" id="SSF57701">
    <property type="entry name" value="Zn2/Cys6 DNA-binding domain"/>
    <property type="match status" value="1"/>
</dbReference>
<feature type="compositionally biased region" description="Polar residues" evidence="6">
    <location>
        <begin position="108"/>
        <end position="118"/>
    </location>
</feature>
<dbReference type="PROSITE" id="PS00463">
    <property type="entry name" value="ZN2_CY6_FUNGAL_1"/>
    <property type="match status" value="1"/>
</dbReference>
<dbReference type="Gene3D" id="4.10.240.10">
    <property type="entry name" value="Zn(2)-C6 fungal-type DNA-binding domain"/>
    <property type="match status" value="1"/>
</dbReference>
<evidence type="ECO:0000256" key="6">
    <source>
        <dbReference type="SAM" id="MobiDB-lite"/>
    </source>
</evidence>
<evidence type="ECO:0000256" key="5">
    <source>
        <dbReference type="ARBA" id="ARBA00023242"/>
    </source>
</evidence>
<dbReference type="GO" id="GO:0008270">
    <property type="term" value="F:zinc ion binding"/>
    <property type="evidence" value="ECO:0007669"/>
    <property type="project" value="InterPro"/>
</dbReference>
<protein>
    <recommendedName>
        <fullName evidence="7">Zn(2)-C6 fungal-type domain-containing protein</fullName>
    </recommendedName>
</protein>
<evidence type="ECO:0000256" key="4">
    <source>
        <dbReference type="ARBA" id="ARBA00023163"/>
    </source>
</evidence>
<proteinExistence type="predicted"/>
<reference evidence="8 9" key="1">
    <citation type="journal article" date="2018" name="BMC Genomics">
        <title>The genome of Naegleria lovaniensis, the basis for a comparative approach to unravel pathogenicity factors of the human pathogenic amoeba N. fowleri.</title>
        <authorList>
            <person name="Liechti N."/>
            <person name="Schurch N."/>
            <person name="Bruggmann R."/>
            <person name="Wittwer M."/>
        </authorList>
    </citation>
    <scope>NUCLEOTIDE SEQUENCE [LARGE SCALE GENOMIC DNA]</scope>
    <source>
        <strain evidence="8 9">ATCC 30569</strain>
    </source>
</reference>
<comment type="caution">
    <text evidence="8">The sequence shown here is derived from an EMBL/GenBank/DDBJ whole genome shotgun (WGS) entry which is preliminary data.</text>
</comment>
<feature type="compositionally biased region" description="Basic and acidic residues" evidence="6">
    <location>
        <begin position="81"/>
        <end position="96"/>
    </location>
</feature>
<dbReference type="AlphaFoldDB" id="A0AA88H186"/>
<sequence length="620" mass="70014">MSVIHEELHVSGSSLREQPIEQFSSIACVQCRKGHRKCDKRLPNCSNCKRLGKECSYRSPKKRGPQPKKGDNENPLALPEMGHDHDDDMGEDEHSHTQSQQRKRKQTELQQDDANNFDSDFVTPGASSNISPNSGDTHASSLVPTSNGPIDQSSTRLSEEYIKKLCFDVYKEIVGDCLPVAQKTKMDKLMNHSLSGNNIVTGAVKKKKLMNEIDVPDLALLYALQSVCFQRIGQHDLSKQLYQRSRQTVSTVFDNITDFNVVCSYAYLSSYLVGEGDFLGAKFYLNSVLFYLEQQKHNTSESDAAFLKSLTTVIHLAMEEDKSQVCFLLNRLLSLIITKHPELNIEASENGFLICEEELSEKMRKLDLLTNSLSTSCTDTLCSSKKDLSKIVYLMYLDTMRIKVLEKHGMKDSIHVKEAADRITSLTRIPTFELAPVIVVRSIAVAARVHYNLMVKDLSAFQDDMLVRSLSDDLKALKLLGTKYEVVKTRFQQLIRDIELILEQAELFRLQRHNSTSFNGQPQSFEATDIFSMINSNPNFYTPYLFSQDALGNTVDQNISQILNNEQQQTQPQHPHPPTDDMFLPPFDAFGVMADHANLGNTSTQQNNLDFLDSLNGLFQ</sequence>
<dbReference type="GO" id="GO:0000981">
    <property type="term" value="F:DNA-binding transcription factor activity, RNA polymerase II-specific"/>
    <property type="evidence" value="ECO:0007669"/>
    <property type="project" value="InterPro"/>
</dbReference>
<accession>A0AA88H186</accession>
<name>A0AA88H186_NAELO</name>
<evidence type="ECO:0000313" key="9">
    <source>
        <dbReference type="Proteomes" id="UP000816034"/>
    </source>
</evidence>
<organism evidence="8 9">
    <name type="scientific">Naegleria lovaniensis</name>
    <name type="common">Amoeba</name>
    <dbReference type="NCBI Taxonomy" id="51637"/>
    <lineage>
        <taxon>Eukaryota</taxon>
        <taxon>Discoba</taxon>
        <taxon>Heterolobosea</taxon>
        <taxon>Tetramitia</taxon>
        <taxon>Eutetramitia</taxon>
        <taxon>Vahlkampfiidae</taxon>
        <taxon>Naegleria</taxon>
    </lineage>
</organism>
<dbReference type="InterPro" id="IPR001138">
    <property type="entry name" value="Zn2Cys6_DnaBD"/>
</dbReference>
<evidence type="ECO:0000256" key="3">
    <source>
        <dbReference type="ARBA" id="ARBA00023015"/>
    </source>
</evidence>
<feature type="domain" description="Zn(2)-C6 fungal-type" evidence="7">
    <location>
        <begin position="27"/>
        <end position="57"/>
    </location>
</feature>
<keyword evidence="5" id="KW-0539">Nucleus</keyword>
<comment type="subcellular location">
    <subcellularLocation>
        <location evidence="1">Nucleus</location>
    </subcellularLocation>
</comment>
<dbReference type="InterPro" id="IPR036864">
    <property type="entry name" value="Zn2-C6_fun-type_DNA-bd_sf"/>
</dbReference>
<dbReference type="CDD" id="cd00067">
    <property type="entry name" value="GAL4"/>
    <property type="match status" value="1"/>
</dbReference>
<dbReference type="Proteomes" id="UP000816034">
    <property type="component" value="Unassembled WGS sequence"/>
</dbReference>
<dbReference type="GO" id="GO:0005634">
    <property type="term" value="C:nucleus"/>
    <property type="evidence" value="ECO:0007669"/>
    <property type="project" value="UniProtKB-SubCell"/>
</dbReference>
<dbReference type="PANTHER" id="PTHR47338">
    <property type="entry name" value="ZN(II)2CYS6 TRANSCRIPTION FACTOR (EUROFUNG)-RELATED"/>
    <property type="match status" value="1"/>
</dbReference>
<dbReference type="RefSeq" id="XP_044554849.1">
    <property type="nucleotide sequence ID" value="XM_044699730.1"/>
</dbReference>
<evidence type="ECO:0000313" key="8">
    <source>
        <dbReference type="EMBL" id="KAG2392955.1"/>
    </source>
</evidence>
<evidence type="ECO:0000259" key="7">
    <source>
        <dbReference type="PROSITE" id="PS50048"/>
    </source>
</evidence>
<evidence type="ECO:0000256" key="2">
    <source>
        <dbReference type="ARBA" id="ARBA00022723"/>
    </source>
</evidence>
<dbReference type="InterPro" id="IPR050815">
    <property type="entry name" value="TF_fung"/>
</dbReference>
<evidence type="ECO:0000256" key="1">
    <source>
        <dbReference type="ARBA" id="ARBA00004123"/>
    </source>
</evidence>
<keyword evidence="3" id="KW-0805">Transcription regulation</keyword>
<dbReference type="Pfam" id="PF00172">
    <property type="entry name" value="Zn_clus"/>
    <property type="match status" value="1"/>
</dbReference>
<dbReference type="GeneID" id="68101986"/>
<feature type="compositionally biased region" description="Polar residues" evidence="6">
    <location>
        <begin position="125"/>
        <end position="154"/>
    </location>
</feature>
<keyword evidence="4" id="KW-0804">Transcription</keyword>
<gene>
    <name evidence="8" type="ORF">C9374_009532</name>
</gene>